<dbReference type="EMBL" id="JABSTU010000001">
    <property type="protein sequence ID" value="KAH8040929.1"/>
    <property type="molecule type" value="Genomic_DNA"/>
</dbReference>
<evidence type="ECO:0000313" key="2">
    <source>
        <dbReference type="Proteomes" id="UP000821866"/>
    </source>
</evidence>
<protein>
    <submittedName>
        <fullName evidence="1">Uncharacterized protein</fullName>
    </submittedName>
</protein>
<name>A0A9J6F330_RHIMP</name>
<evidence type="ECO:0000313" key="1">
    <source>
        <dbReference type="EMBL" id="KAH8040929.1"/>
    </source>
</evidence>
<organism evidence="1 2">
    <name type="scientific">Rhipicephalus microplus</name>
    <name type="common">Cattle tick</name>
    <name type="synonym">Boophilus microplus</name>
    <dbReference type="NCBI Taxonomy" id="6941"/>
    <lineage>
        <taxon>Eukaryota</taxon>
        <taxon>Metazoa</taxon>
        <taxon>Ecdysozoa</taxon>
        <taxon>Arthropoda</taxon>
        <taxon>Chelicerata</taxon>
        <taxon>Arachnida</taxon>
        <taxon>Acari</taxon>
        <taxon>Parasitiformes</taxon>
        <taxon>Ixodida</taxon>
        <taxon>Ixodoidea</taxon>
        <taxon>Ixodidae</taxon>
        <taxon>Rhipicephalinae</taxon>
        <taxon>Rhipicephalus</taxon>
        <taxon>Boophilus</taxon>
    </lineage>
</organism>
<proteinExistence type="predicted"/>
<keyword evidence="2" id="KW-1185">Reference proteome</keyword>
<sequence>MAGQRWPSSPSFAARWRRRYFSFVHLLSLRCCKPLLSTFASGSHRCLSPLRLNVALSQLRCLPCQESDVFVVRTQWTLRAGLPHYYGVDQSSRRIGGYCPASGYDDSGTD</sequence>
<dbReference type="Proteomes" id="UP000821866">
    <property type="component" value="Chromosome 1"/>
</dbReference>
<accession>A0A9J6F330</accession>
<reference evidence="1" key="2">
    <citation type="submission" date="2021-09" db="EMBL/GenBank/DDBJ databases">
        <authorList>
            <person name="Jia N."/>
            <person name="Wang J."/>
            <person name="Shi W."/>
            <person name="Du L."/>
            <person name="Sun Y."/>
            <person name="Zhan W."/>
            <person name="Jiang J."/>
            <person name="Wang Q."/>
            <person name="Zhang B."/>
            <person name="Ji P."/>
            <person name="Sakyi L.B."/>
            <person name="Cui X."/>
            <person name="Yuan T."/>
            <person name="Jiang B."/>
            <person name="Yang W."/>
            <person name="Lam T.T.-Y."/>
            <person name="Chang Q."/>
            <person name="Ding S."/>
            <person name="Wang X."/>
            <person name="Zhu J."/>
            <person name="Ruan X."/>
            <person name="Zhao L."/>
            <person name="Wei J."/>
            <person name="Que T."/>
            <person name="Du C."/>
            <person name="Cheng J."/>
            <person name="Dai P."/>
            <person name="Han X."/>
            <person name="Huang E."/>
            <person name="Gao Y."/>
            <person name="Liu J."/>
            <person name="Shao H."/>
            <person name="Ye R."/>
            <person name="Li L."/>
            <person name="Wei W."/>
            <person name="Wang X."/>
            <person name="Wang C."/>
            <person name="Huo Q."/>
            <person name="Li W."/>
            <person name="Guo W."/>
            <person name="Chen H."/>
            <person name="Chen S."/>
            <person name="Zhou L."/>
            <person name="Zhou L."/>
            <person name="Ni X."/>
            <person name="Tian J."/>
            <person name="Zhou Y."/>
            <person name="Sheng Y."/>
            <person name="Liu T."/>
            <person name="Pan Y."/>
            <person name="Xia L."/>
            <person name="Li J."/>
            <person name="Zhao F."/>
            <person name="Cao W."/>
        </authorList>
    </citation>
    <scope>NUCLEOTIDE SEQUENCE</scope>
    <source>
        <strain evidence="1">Rmic-2018</strain>
        <tissue evidence="1">Larvae</tissue>
    </source>
</reference>
<dbReference type="AlphaFoldDB" id="A0A9J6F330"/>
<gene>
    <name evidence="1" type="ORF">HPB51_013099</name>
</gene>
<reference evidence="1" key="1">
    <citation type="journal article" date="2020" name="Cell">
        <title>Large-Scale Comparative Analyses of Tick Genomes Elucidate Their Genetic Diversity and Vector Capacities.</title>
        <authorList>
            <consortium name="Tick Genome and Microbiome Consortium (TIGMIC)"/>
            <person name="Jia N."/>
            <person name="Wang J."/>
            <person name="Shi W."/>
            <person name="Du L."/>
            <person name="Sun Y."/>
            <person name="Zhan W."/>
            <person name="Jiang J.F."/>
            <person name="Wang Q."/>
            <person name="Zhang B."/>
            <person name="Ji P."/>
            <person name="Bell-Sakyi L."/>
            <person name="Cui X.M."/>
            <person name="Yuan T.T."/>
            <person name="Jiang B.G."/>
            <person name="Yang W.F."/>
            <person name="Lam T.T."/>
            <person name="Chang Q.C."/>
            <person name="Ding S.J."/>
            <person name="Wang X.J."/>
            <person name="Zhu J.G."/>
            <person name="Ruan X.D."/>
            <person name="Zhao L."/>
            <person name="Wei J.T."/>
            <person name="Ye R.Z."/>
            <person name="Que T.C."/>
            <person name="Du C.H."/>
            <person name="Zhou Y.H."/>
            <person name="Cheng J.X."/>
            <person name="Dai P.F."/>
            <person name="Guo W.B."/>
            <person name="Han X.H."/>
            <person name="Huang E.J."/>
            <person name="Li L.F."/>
            <person name="Wei W."/>
            <person name="Gao Y.C."/>
            <person name="Liu J.Z."/>
            <person name="Shao H.Z."/>
            <person name="Wang X."/>
            <person name="Wang C.C."/>
            <person name="Yang T.C."/>
            <person name="Huo Q.B."/>
            <person name="Li W."/>
            <person name="Chen H.Y."/>
            <person name="Chen S.E."/>
            <person name="Zhou L.G."/>
            <person name="Ni X.B."/>
            <person name="Tian J.H."/>
            <person name="Sheng Y."/>
            <person name="Liu T."/>
            <person name="Pan Y.S."/>
            <person name="Xia L.Y."/>
            <person name="Li J."/>
            <person name="Zhao F."/>
            <person name="Cao W.C."/>
        </authorList>
    </citation>
    <scope>NUCLEOTIDE SEQUENCE</scope>
    <source>
        <strain evidence="1">Rmic-2018</strain>
    </source>
</reference>
<comment type="caution">
    <text evidence="1">The sequence shown here is derived from an EMBL/GenBank/DDBJ whole genome shotgun (WGS) entry which is preliminary data.</text>
</comment>